<feature type="non-terminal residue" evidence="1">
    <location>
        <position position="77"/>
    </location>
</feature>
<dbReference type="Proteomes" id="UP001208624">
    <property type="component" value="Unassembled WGS sequence"/>
</dbReference>
<proteinExistence type="predicted"/>
<organism evidence="1 2">
    <name type="scientific">Escherichia coli</name>
    <dbReference type="NCBI Taxonomy" id="562"/>
    <lineage>
        <taxon>Bacteria</taxon>
        <taxon>Pseudomonadati</taxon>
        <taxon>Pseudomonadota</taxon>
        <taxon>Gammaproteobacteria</taxon>
        <taxon>Enterobacterales</taxon>
        <taxon>Enterobacteriaceae</taxon>
        <taxon>Escherichia</taxon>
    </lineage>
</organism>
<evidence type="ECO:0000313" key="2">
    <source>
        <dbReference type="Proteomes" id="UP001208624"/>
    </source>
</evidence>
<dbReference type="EMBL" id="JAOVKC010001791">
    <property type="protein sequence ID" value="MCV5626620.1"/>
    <property type="molecule type" value="Genomic_DNA"/>
</dbReference>
<accession>A0AAP3ENI2</accession>
<gene>
    <name evidence="1" type="ORF">OFN31_33885</name>
</gene>
<feature type="non-terminal residue" evidence="1">
    <location>
        <position position="1"/>
    </location>
</feature>
<evidence type="ECO:0000313" key="1">
    <source>
        <dbReference type="EMBL" id="MCV5626620.1"/>
    </source>
</evidence>
<dbReference type="AlphaFoldDB" id="A0AAP3ENI2"/>
<sequence>LYSIGTFYYSANDAIEAINIDDCLTDYISDSAGYLAISEPKVDKLISGFKLLNVSFVSIKFENANKVLFDAVYQHSL</sequence>
<comment type="caution">
    <text evidence="1">The sequence shown here is derived from an EMBL/GenBank/DDBJ whole genome shotgun (WGS) entry which is preliminary data.</text>
</comment>
<protein>
    <submittedName>
        <fullName evidence="1">Uncharacterized protein</fullName>
    </submittedName>
</protein>
<reference evidence="1" key="1">
    <citation type="submission" date="2023-06" db="EMBL/GenBank/DDBJ databases">
        <title>Deciphering the underlying mechanisms mediating the transmission of blaNDM gene from human to animals in China.</title>
        <authorList>
            <person name="Chen K."/>
            <person name="Chen S."/>
        </authorList>
    </citation>
    <scope>NUCLEOTIDE SEQUENCE</scope>
    <source>
        <strain evidence="1">1199</strain>
    </source>
</reference>
<name>A0AAP3ENI2_ECOLX</name>